<proteinExistence type="predicted"/>
<accession>A0A914WM00</accession>
<protein>
    <submittedName>
        <fullName evidence="3">Uncharacterized protein</fullName>
    </submittedName>
</protein>
<feature type="transmembrane region" description="Helical" evidence="1">
    <location>
        <begin position="116"/>
        <end position="134"/>
    </location>
</feature>
<reference evidence="3" key="1">
    <citation type="submission" date="2022-11" db="UniProtKB">
        <authorList>
            <consortium name="WormBaseParasite"/>
        </authorList>
    </citation>
    <scope>IDENTIFICATION</scope>
</reference>
<sequence>MRAVRSARRLVNDGDATSIDNKSYNYVPEEDSKPIVERVNPGLNHEREDERVPFNRVPLYPPFGVPYWTAPNRSPGTVAPLMSDSADRSDESENRFREGVDYKIEYRYDDVSGTSCLRPVIGLLLAFSIFLIFFNR</sequence>
<name>A0A914WM00_9BILA</name>
<evidence type="ECO:0000256" key="1">
    <source>
        <dbReference type="SAM" id="Phobius"/>
    </source>
</evidence>
<keyword evidence="2" id="KW-1185">Reference proteome</keyword>
<organism evidence="2 3">
    <name type="scientific">Plectus sambesii</name>
    <dbReference type="NCBI Taxonomy" id="2011161"/>
    <lineage>
        <taxon>Eukaryota</taxon>
        <taxon>Metazoa</taxon>
        <taxon>Ecdysozoa</taxon>
        <taxon>Nematoda</taxon>
        <taxon>Chromadorea</taxon>
        <taxon>Plectida</taxon>
        <taxon>Plectina</taxon>
        <taxon>Plectoidea</taxon>
        <taxon>Plectidae</taxon>
        <taxon>Plectus</taxon>
    </lineage>
</organism>
<evidence type="ECO:0000313" key="3">
    <source>
        <dbReference type="WBParaSite" id="PSAMB.scaffold468size50171.g6214.t1"/>
    </source>
</evidence>
<keyword evidence="1" id="KW-0812">Transmembrane</keyword>
<dbReference type="AlphaFoldDB" id="A0A914WM00"/>
<keyword evidence="1" id="KW-1133">Transmembrane helix</keyword>
<keyword evidence="1" id="KW-0472">Membrane</keyword>
<dbReference type="Proteomes" id="UP000887566">
    <property type="component" value="Unplaced"/>
</dbReference>
<evidence type="ECO:0000313" key="2">
    <source>
        <dbReference type="Proteomes" id="UP000887566"/>
    </source>
</evidence>
<dbReference type="WBParaSite" id="PSAMB.scaffold468size50171.g6214.t1">
    <property type="protein sequence ID" value="PSAMB.scaffold468size50171.g6214.t1"/>
    <property type="gene ID" value="PSAMB.scaffold468size50171.g6214"/>
</dbReference>